<dbReference type="PANTHER" id="PTHR20898:SF0">
    <property type="entry name" value="DAEDALUS ON 3-RELATED"/>
    <property type="match status" value="1"/>
</dbReference>
<reference evidence="1" key="2">
    <citation type="submission" date="2020-05" db="UniProtKB">
        <authorList>
            <consortium name="EnsemblMetazoa"/>
        </authorList>
    </citation>
    <scope>IDENTIFICATION</scope>
    <source>
        <strain evidence="1">maculatus3</strain>
    </source>
</reference>
<proteinExistence type="predicted"/>
<keyword evidence="2" id="KW-1185">Reference proteome</keyword>
<name>A0A182SF24_9DIPT</name>
<evidence type="ECO:0000313" key="1">
    <source>
        <dbReference type="EnsemblMetazoa" id="AMAM005503-PA"/>
    </source>
</evidence>
<dbReference type="PANTHER" id="PTHR20898">
    <property type="entry name" value="DAEDALUS ON 3-RELATED-RELATED"/>
    <property type="match status" value="1"/>
</dbReference>
<organism evidence="1 2">
    <name type="scientific">Anopheles maculatus</name>
    <dbReference type="NCBI Taxonomy" id="74869"/>
    <lineage>
        <taxon>Eukaryota</taxon>
        <taxon>Metazoa</taxon>
        <taxon>Ecdysozoa</taxon>
        <taxon>Arthropoda</taxon>
        <taxon>Hexapoda</taxon>
        <taxon>Insecta</taxon>
        <taxon>Pterygota</taxon>
        <taxon>Neoptera</taxon>
        <taxon>Endopterygota</taxon>
        <taxon>Diptera</taxon>
        <taxon>Nematocera</taxon>
        <taxon>Culicoidea</taxon>
        <taxon>Culicidae</taxon>
        <taxon>Anophelinae</taxon>
        <taxon>Anopheles</taxon>
        <taxon>Anopheles maculatus group</taxon>
    </lineage>
</organism>
<protein>
    <submittedName>
        <fullName evidence="1">Uncharacterized protein</fullName>
    </submittedName>
</protein>
<dbReference type="Proteomes" id="UP000075901">
    <property type="component" value="Unassembled WGS sequence"/>
</dbReference>
<accession>A0A182SF24</accession>
<dbReference type="EnsemblMetazoa" id="AMAM005503-RA">
    <property type="protein sequence ID" value="AMAM005503-PA"/>
    <property type="gene ID" value="AMAM005503"/>
</dbReference>
<reference evidence="2" key="1">
    <citation type="submission" date="2013-09" db="EMBL/GenBank/DDBJ databases">
        <title>The Genome Sequence of Anopheles maculatus species B.</title>
        <authorList>
            <consortium name="The Broad Institute Genomics Platform"/>
            <person name="Neafsey D.E."/>
            <person name="Besansky N."/>
            <person name="Howell P."/>
            <person name="Walton C."/>
            <person name="Young S.K."/>
            <person name="Zeng Q."/>
            <person name="Gargeya S."/>
            <person name="Fitzgerald M."/>
            <person name="Haas B."/>
            <person name="Abouelleil A."/>
            <person name="Allen A.W."/>
            <person name="Alvarado L."/>
            <person name="Arachchi H.M."/>
            <person name="Berlin A.M."/>
            <person name="Chapman S.B."/>
            <person name="Gainer-Dewar J."/>
            <person name="Goldberg J."/>
            <person name="Griggs A."/>
            <person name="Gujja S."/>
            <person name="Hansen M."/>
            <person name="Howarth C."/>
            <person name="Imamovic A."/>
            <person name="Ireland A."/>
            <person name="Larimer J."/>
            <person name="McCowan C."/>
            <person name="Murphy C."/>
            <person name="Pearson M."/>
            <person name="Poon T.W."/>
            <person name="Priest M."/>
            <person name="Roberts A."/>
            <person name="Saif S."/>
            <person name="Shea T."/>
            <person name="Sisk P."/>
            <person name="Sykes S."/>
            <person name="Wortman J."/>
            <person name="Nusbaum C."/>
            <person name="Birren B."/>
        </authorList>
    </citation>
    <scope>NUCLEOTIDE SEQUENCE [LARGE SCALE GENOMIC DNA]</scope>
    <source>
        <strain evidence="2">maculatus3</strain>
    </source>
</reference>
<sequence>MALLVMPVPVYYPNRIVFPNDTKSFTVRVTRFICTETPYEVSELLQCKTVLRRNRPTFFNVTVHVPEVLNTIFFEVKTYYRLNDYQEFPINIVVEVCAYFRNPSEDVFSRHLMSVMFETVPQVIYYCPHGVNISLKASSLVCHTHFNVCFHLHRTQPILQFTG</sequence>
<dbReference type="AlphaFoldDB" id="A0A182SF24"/>
<dbReference type="VEuPathDB" id="VectorBase:AMAM005503"/>
<evidence type="ECO:0000313" key="2">
    <source>
        <dbReference type="Proteomes" id="UP000075901"/>
    </source>
</evidence>